<evidence type="ECO:0000313" key="9">
    <source>
        <dbReference type="Proteomes" id="UP000178272"/>
    </source>
</evidence>
<name>A0A1G1VBX6_9BACT</name>
<dbReference type="AlphaFoldDB" id="A0A1G1VBX6"/>
<dbReference type="Gene3D" id="2.40.440.10">
    <property type="entry name" value="L,D-transpeptidase catalytic domain-like"/>
    <property type="match status" value="1"/>
</dbReference>
<dbReference type="GO" id="GO:0016740">
    <property type="term" value="F:transferase activity"/>
    <property type="evidence" value="ECO:0007669"/>
    <property type="project" value="UniProtKB-KW"/>
</dbReference>
<keyword evidence="2" id="KW-0808">Transferase</keyword>
<evidence type="ECO:0000256" key="5">
    <source>
        <dbReference type="ARBA" id="ARBA00023316"/>
    </source>
</evidence>
<comment type="pathway">
    <text evidence="1 6">Cell wall biogenesis; peptidoglycan biosynthesis.</text>
</comment>
<dbReference type="GO" id="GO:0008360">
    <property type="term" value="P:regulation of cell shape"/>
    <property type="evidence" value="ECO:0007669"/>
    <property type="project" value="UniProtKB-UniRule"/>
</dbReference>
<dbReference type="PROSITE" id="PS52029">
    <property type="entry name" value="LD_TPASE"/>
    <property type="match status" value="1"/>
</dbReference>
<dbReference type="GO" id="GO:0005576">
    <property type="term" value="C:extracellular region"/>
    <property type="evidence" value="ECO:0007669"/>
    <property type="project" value="TreeGrafter"/>
</dbReference>
<evidence type="ECO:0000256" key="3">
    <source>
        <dbReference type="ARBA" id="ARBA00022960"/>
    </source>
</evidence>
<reference evidence="8 9" key="1">
    <citation type="journal article" date="2016" name="Nat. Commun.">
        <title>Thousands of microbial genomes shed light on interconnected biogeochemical processes in an aquifer system.</title>
        <authorList>
            <person name="Anantharaman K."/>
            <person name="Brown C.T."/>
            <person name="Hug L.A."/>
            <person name="Sharon I."/>
            <person name="Castelle C.J."/>
            <person name="Probst A.J."/>
            <person name="Thomas B.C."/>
            <person name="Singh A."/>
            <person name="Wilkins M.J."/>
            <person name="Karaoz U."/>
            <person name="Brodie E.L."/>
            <person name="Williams K.H."/>
            <person name="Hubbard S.S."/>
            <person name="Banfield J.F."/>
        </authorList>
    </citation>
    <scope>NUCLEOTIDE SEQUENCE [LARGE SCALE GENOMIC DNA]</scope>
</reference>
<protein>
    <recommendedName>
        <fullName evidence="7">L,D-TPase catalytic domain-containing protein</fullName>
    </recommendedName>
</protein>
<organism evidence="8 9">
    <name type="scientific">Candidatus Blackburnbacteria bacterium RIFCSPHIGHO2_12_FULL_41_13b</name>
    <dbReference type="NCBI Taxonomy" id="1797517"/>
    <lineage>
        <taxon>Bacteria</taxon>
        <taxon>Candidatus Blackburniibacteriota</taxon>
    </lineage>
</organism>
<dbReference type="Proteomes" id="UP000178272">
    <property type="component" value="Unassembled WGS sequence"/>
</dbReference>
<sequence length="249" mass="28049">MVKRVAPRGLISLISKRLAILIPVFALLFSFGILQTSLSRTPSGWPYQAWITPNFSYSFNPQERLAEFEGEKIPVPSQVVLSLNKQVKNTQALPAGRLVLGEAKGEEKWIEVDISEQKLIAHEGDKTFLESLVSTGLPGTPTPLGEFRVWYKTKSQKMSGGEGRSYYYLPNVPYIMFFENENVSGYKGYSLHGTYWHDDFGNRRSHGCVNLPTSIAEQLYYWTSPTLSEGKKIARATDDNPGTRIIIHE</sequence>
<keyword evidence="4 6" id="KW-0573">Peptidoglycan synthesis</keyword>
<dbReference type="STRING" id="1797517.A3F61_01490"/>
<evidence type="ECO:0000259" key="7">
    <source>
        <dbReference type="PROSITE" id="PS52029"/>
    </source>
</evidence>
<dbReference type="InterPro" id="IPR050979">
    <property type="entry name" value="LD-transpeptidase"/>
</dbReference>
<dbReference type="PANTHER" id="PTHR30582">
    <property type="entry name" value="L,D-TRANSPEPTIDASE"/>
    <property type="match status" value="1"/>
</dbReference>
<dbReference type="InterPro" id="IPR005490">
    <property type="entry name" value="LD_TPept_cat_dom"/>
</dbReference>
<proteinExistence type="predicted"/>
<dbReference type="InterPro" id="IPR038063">
    <property type="entry name" value="Transpep_catalytic_dom"/>
</dbReference>
<evidence type="ECO:0000256" key="2">
    <source>
        <dbReference type="ARBA" id="ARBA00022679"/>
    </source>
</evidence>
<accession>A0A1G1VBX6</accession>
<dbReference type="CDD" id="cd16913">
    <property type="entry name" value="YkuD_like"/>
    <property type="match status" value="1"/>
</dbReference>
<evidence type="ECO:0000256" key="1">
    <source>
        <dbReference type="ARBA" id="ARBA00004752"/>
    </source>
</evidence>
<dbReference type="EMBL" id="MHCA01000007">
    <property type="protein sequence ID" value="OGY12762.1"/>
    <property type="molecule type" value="Genomic_DNA"/>
</dbReference>
<dbReference type="Pfam" id="PF03734">
    <property type="entry name" value="YkuD"/>
    <property type="match status" value="1"/>
</dbReference>
<dbReference type="PANTHER" id="PTHR30582:SF2">
    <property type="entry name" value="L,D-TRANSPEPTIDASE YCIB-RELATED"/>
    <property type="match status" value="1"/>
</dbReference>
<feature type="active site" description="Nucleophile" evidence="6">
    <location>
        <position position="208"/>
    </location>
</feature>
<feature type="active site" description="Proton donor/acceptor" evidence="6">
    <location>
        <position position="192"/>
    </location>
</feature>
<dbReference type="GO" id="GO:0071555">
    <property type="term" value="P:cell wall organization"/>
    <property type="evidence" value="ECO:0007669"/>
    <property type="project" value="UniProtKB-UniRule"/>
</dbReference>
<dbReference type="GO" id="GO:0018104">
    <property type="term" value="P:peptidoglycan-protein cross-linking"/>
    <property type="evidence" value="ECO:0007669"/>
    <property type="project" value="TreeGrafter"/>
</dbReference>
<feature type="domain" description="L,D-TPase catalytic" evidence="7">
    <location>
        <begin position="108"/>
        <end position="248"/>
    </location>
</feature>
<dbReference type="GO" id="GO:0071972">
    <property type="term" value="F:peptidoglycan L,D-transpeptidase activity"/>
    <property type="evidence" value="ECO:0007669"/>
    <property type="project" value="TreeGrafter"/>
</dbReference>
<dbReference type="SUPFAM" id="SSF141523">
    <property type="entry name" value="L,D-transpeptidase catalytic domain-like"/>
    <property type="match status" value="1"/>
</dbReference>
<evidence type="ECO:0000256" key="4">
    <source>
        <dbReference type="ARBA" id="ARBA00022984"/>
    </source>
</evidence>
<evidence type="ECO:0000313" key="8">
    <source>
        <dbReference type="EMBL" id="OGY12762.1"/>
    </source>
</evidence>
<comment type="caution">
    <text evidence="8">The sequence shown here is derived from an EMBL/GenBank/DDBJ whole genome shotgun (WGS) entry which is preliminary data.</text>
</comment>
<evidence type="ECO:0000256" key="6">
    <source>
        <dbReference type="PROSITE-ProRule" id="PRU01373"/>
    </source>
</evidence>
<dbReference type="UniPathway" id="UPA00219"/>
<gene>
    <name evidence="8" type="ORF">A3F61_01490</name>
</gene>
<keyword evidence="5 6" id="KW-0961">Cell wall biogenesis/degradation</keyword>
<keyword evidence="3 6" id="KW-0133">Cell shape</keyword>